<keyword evidence="4" id="KW-0808">Transferase</keyword>
<gene>
    <name evidence="8" type="ORF">LCGC14_3087240</name>
</gene>
<dbReference type="SMART" id="SM00917">
    <property type="entry name" value="LeuA_dimer"/>
    <property type="match status" value="1"/>
</dbReference>
<evidence type="ECO:0000256" key="5">
    <source>
        <dbReference type="ARBA" id="ARBA00023304"/>
    </source>
</evidence>
<evidence type="ECO:0000313" key="8">
    <source>
        <dbReference type="EMBL" id="KKK54189.1"/>
    </source>
</evidence>
<accession>A0A0F8YJ30</accession>
<dbReference type="GO" id="GO:0009098">
    <property type="term" value="P:L-leucine biosynthetic process"/>
    <property type="evidence" value="ECO:0007669"/>
    <property type="project" value="InterPro"/>
</dbReference>
<dbReference type="InterPro" id="IPR036230">
    <property type="entry name" value="LeuA_allosteric_dom_sf"/>
</dbReference>
<evidence type="ECO:0000259" key="7">
    <source>
        <dbReference type="PROSITE" id="PS50991"/>
    </source>
</evidence>
<protein>
    <recommendedName>
        <fullName evidence="7">Pyruvate carboxyltransferase domain-containing protein</fullName>
    </recommendedName>
</protein>
<organism evidence="8">
    <name type="scientific">marine sediment metagenome</name>
    <dbReference type="NCBI Taxonomy" id="412755"/>
    <lineage>
        <taxon>unclassified sequences</taxon>
        <taxon>metagenomes</taxon>
        <taxon>ecological metagenomes</taxon>
    </lineage>
</organism>
<dbReference type="PROSITE" id="PS50991">
    <property type="entry name" value="PYR_CT"/>
    <property type="match status" value="1"/>
</dbReference>
<name>A0A0F8YJ30_9ZZZZ</name>
<feature type="non-terminal residue" evidence="8">
    <location>
        <position position="1"/>
    </location>
</feature>
<dbReference type="GO" id="GO:0009097">
    <property type="term" value="P:isoleucine biosynthetic process"/>
    <property type="evidence" value="ECO:0007669"/>
    <property type="project" value="UniProtKB-KW"/>
</dbReference>
<evidence type="ECO:0000256" key="3">
    <source>
        <dbReference type="ARBA" id="ARBA00022624"/>
    </source>
</evidence>
<comment type="pathway">
    <text evidence="6">Amino-acid biosynthesis.</text>
</comment>
<dbReference type="Pfam" id="PF08502">
    <property type="entry name" value="LeuA_dimer"/>
    <property type="match status" value="1"/>
</dbReference>
<dbReference type="PANTHER" id="PTHR43538:SF1">
    <property type="entry name" value="(R)-CITRAMALATE SYNTHASE"/>
    <property type="match status" value="1"/>
</dbReference>
<dbReference type="Gene3D" id="1.10.238.260">
    <property type="match status" value="1"/>
</dbReference>
<dbReference type="SUPFAM" id="SSF110921">
    <property type="entry name" value="2-isopropylmalate synthase LeuA, allosteric (dimerisation) domain"/>
    <property type="match status" value="1"/>
</dbReference>
<keyword evidence="5" id="KW-0100">Branched-chain amino acid biosynthesis</keyword>
<dbReference type="PANTHER" id="PTHR43538">
    <property type="entry name" value="ALPHA-IPM SYNTHASE/HOMOCITRATE SYNTHASE"/>
    <property type="match status" value="1"/>
</dbReference>
<evidence type="ECO:0000256" key="2">
    <source>
        <dbReference type="ARBA" id="ARBA00022605"/>
    </source>
</evidence>
<dbReference type="EMBL" id="LAZR01066123">
    <property type="protein sequence ID" value="KKK54189.1"/>
    <property type="molecule type" value="Genomic_DNA"/>
</dbReference>
<keyword evidence="2" id="KW-0028">Amino-acid biosynthesis</keyword>
<evidence type="ECO:0000256" key="4">
    <source>
        <dbReference type="ARBA" id="ARBA00022679"/>
    </source>
</evidence>
<comment type="caution">
    <text evidence="8">The sequence shown here is derived from an EMBL/GenBank/DDBJ whole genome shotgun (WGS) entry which is preliminary data.</text>
</comment>
<sequence length="339" mass="37486">LTDVPLGIHAHNDAELAVANTLAAVSAGVSQVQGTINGYGERCGNANLCSIIPDLKLKMDIDCVSDEQLAKLTEVSHYVSEMANLIPDAFLPYVGSSAFGHKAGLHVSGLRKWADSYQHIDPAQVGNQQRVLVSELSGKANIIYRAKEIGFDLPLRGKEAQKLVEQVKLLESRGFQYDNAEASFALLVHRAKPDYRPPFELVDFMVVVEKRRRPPARKSLEEMLSEAMVKVRVGTKIMHTAAEGNGPVNALDQALRKALLQFYPSLTQVRLVDYKVRILEESIGTESQVRVLIESSDGIKEWRTVGSSTNIIEASWLALADSLEYWLLRQKMLNSSSTE</sequence>
<dbReference type="AlphaFoldDB" id="A0A0F8YJ30"/>
<dbReference type="Pfam" id="PF00682">
    <property type="entry name" value="HMGL-like"/>
    <property type="match status" value="1"/>
</dbReference>
<dbReference type="InterPro" id="IPR005675">
    <property type="entry name" value="Citramal_synthase"/>
</dbReference>
<dbReference type="SUPFAM" id="SSF51569">
    <property type="entry name" value="Aldolase"/>
    <property type="match status" value="1"/>
</dbReference>
<dbReference type="InterPro" id="IPR000891">
    <property type="entry name" value="PYR_CT"/>
</dbReference>
<dbReference type="GO" id="GO:0003852">
    <property type="term" value="F:2-isopropylmalate synthase activity"/>
    <property type="evidence" value="ECO:0007669"/>
    <property type="project" value="InterPro"/>
</dbReference>
<reference evidence="8" key="1">
    <citation type="journal article" date="2015" name="Nature">
        <title>Complex archaea that bridge the gap between prokaryotes and eukaryotes.</title>
        <authorList>
            <person name="Spang A."/>
            <person name="Saw J.H."/>
            <person name="Jorgensen S.L."/>
            <person name="Zaremba-Niedzwiedzka K."/>
            <person name="Martijn J."/>
            <person name="Lind A.E."/>
            <person name="van Eijk R."/>
            <person name="Schleper C."/>
            <person name="Guy L."/>
            <person name="Ettema T.J."/>
        </authorList>
    </citation>
    <scope>NUCLEOTIDE SEQUENCE</scope>
</reference>
<keyword evidence="3" id="KW-0412">Isoleucine biosynthesis</keyword>
<dbReference type="Pfam" id="PF22617">
    <property type="entry name" value="HCS_D2"/>
    <property type="match status" value="1"/>
</dbReference>
<dbReference type="Gene3D" id="3.30.160.270">
    <property type="match status" value="1"/>
</dbReference>
<dbReference type="Gene3D" id="3.20.20.70">
    <property type="entry name" value="Aldolase class I"/>
    <property type="match status" value="1"/>
</dbReference>
<proteinExistence type="inferred from homology"/>
<dbReference type="InterPro" id="IPR013785">
    <property type="entry name" value="Aldolase_TIM"/>
</dbReference>
<evidence type="ECO:0000256" key="6">
    <source>
        <dbReference type="ARBA" id="ARBA00029440"/>
    </source>
</evidence>
<comment type="similarity">
    <text evidence="1">Belongs to the alpha-IPM synthase/homocitrate synthase family.</text>
</comment>
<evidence type="ECO:0000256" key="1">
    <source>
        <dbReference type="ARBA" id="ARBA00006154"/>
    </source>
</evidence>
<dbReference type="InterPro" id="IPR054691">
    <property type="entry name" value="LeuA/HCS_post-cat"/>
</dbReference>
<feature type="domain" description="Pyruvate carboxyltransferase" evidence="7">
    <location>
        <begin position="1"/>
        <end position="70"/>
    </location>
</feature>
<dbReference type="InterPro" id="IPR013709">
    <property type="entry name" value="2-isopropylmalate_synth_dimer"/>
</dbReference>